<reference evidence="2" key="1">
    <citation type="submission" date="2021-08" db="EMBL/GenBank/DDBJ databases">
        <title>WGS assembly of Ceratopteris richardii.</title>
        <authorList>
            <person name="Marchant D.B."/>
            <person name="Chen G."/>
            <person name="Jenkins J."/>
            <person name="Shu S."/>
            <person name="Leebens-Mack J."/>
            <person name="Grimwood J."/>
            <person name="Schmutz J."/>
            <person name="Soltis P."/>
            <person name="Soltis D."/>
            <person name="Chen Z.-H."/>
        </authorList>
    </citation>
    <scope>NUCLEOTIDE SEQUENCE</scope>
    <source>
        <strain evidence="2">Whitten #5841</strain>
        <tissue evidence="2">Leaf</tissue>
    </source>
</reference>
<evidence type="ECO:0000256" key="1">
    <source>
        <dbReference type="SAM" id="MobiDB-lite"/>
    </source>
</evidence>
<dbReference type="InterPro" id="IPR006502">
    <property type="entry name" value="PDDEXK-like"/>
</dbReference>
<dbReference type="AlphaFoldDB" id="A0A8T2Q212"/>
<evidence type="ECO:0000313" key="3">
    <source>
        <dbReference type="Proteomes" id="UP000825935"/>
    </source>
</evidence>
<feature type="compositionally biased region" description="Basic and acidic residues" evidence="1">
    <location>
        <begin position="385"/>
        <end position="399"/>
    </location>
</feature>
<feature type="compositionally biased region" description="Polar residues" evidence="1">
    <location>
        <begin position="401"/>
        <end position="410"/>
    </location>
</feature>
<dbReference type="Pfam" id="PF04720">
    <property type="entry name" value="PDDEXK_6"/>
    <property type="match status" value="1"/>
</dbReference>
<feature type="region of interest" description="Disordered" evidence="1">
    <location>
        <begin position="1"/>
        <end position="21"/>
    </location>
</feature>
<dbReference type="PANTHER" id="PTHR31579">
    <property type="entry name" value="OS03G0796600 PROTEIN"/>
    <property type="match status" value="1"/>
</dbReference>
<comment type="caution">
    <text evidence="2">The sequence shown here is derived from an EMBL/GenBank/DDBJ whole genome shotgun (WGS) entry which is preliminary data.</text>
</comment>
<dbReference type="PANTHER" id="PTHR31579:SF1">
    <property type="entry name" value="OS03G0796600 PROTEIN"/>
    <property type="match status" value="1"/>
</dbReference>
<keyword evidence="3" id="KW-1185">Reference proteome</keyword>
<dbReference type="EMBL" id="CM035443">
    <property type="protein sequence ID" value="KAH7277708.1"/>
    <property type="molecule type" value="Genomic_DNA"/>
</dbReference>
<gene>
    <name evidence="2" type="ORF">KP509_38G003400</name>
</gene>
<organism evidence="2 3">
    <name type="scientific">Ceratopteris richardii</name>
    <name type="common">Triangle waterfern</name>
    <dbReference type="NCBI Taxonomy" id="49495"/>
    <lineage>
        <taxon>Eukaryota</taxon>
        <taxon>Viridiplantae</taxon>
        <taxon>Streptophyta</taxon>
        <taxon>Embryophyta</taxon>
        <taxon>Tracheophyta</taxon>
        <taxon>Polypodiopsida</taxon>
        <taxon>Polypodiidae</taxon>
        <taxon>Polypodiales</taxon>
        <taxon>Pteridineae</taxon>
        <taxon>Pteridaceae</taxon>
        <taxon>Parkerioideae</taxon>
        <taxon>Ceratopteris</taxon>
    </lineage>
</organism>
<feature type="region of interest" description="Disordered" evidence="1">
    <location>
        <begin position="381"/>
        <end position="419"/>
    </location>
</feature>
<dbReference type="NCBIfam" id="TIGR01615">
    <property type="entry name" value="A_thal_3542"/>
    <property type="match status" value="1"/>
</dbReference>
<accession>A0A8T2Q212</accession>
<dbReference type="OrthoDB" id="548115at2759"/>
<dbReference type="Proteomes" id="UP000825935">
    <property type="component" value="Chromosome 38"/>
</dbReference>
<protein>
    <submittedName>
        <fullName evidence="2">Uncharacterized protein</fullName>
    </submittedName>
</protein>
<proteinExistence type="predicted"/>
<evidence type="ECO:0000313" key="2">
    <source>
        <dbReference type="EMBL" id="KAH7277708.1"/>
    </source>
</evidence>
<name>A0A8T2Q212_CERRI</name>
<dbReference type="OMA" id="NGTGEPC"/>
<sequence length="447" mass="49665">MITRHISNRSQTGVGGTLPRLPEDAILPLPTPYSAFGTSSSVVQHGLRRRPATVQPEIMSRQRLMNAFDFAMDRVAPDYASSGSDHDPSSVSLFAMVHEFIENEGSANRHCNSADGDGRLDIDKRDSKANGAAEMAESVKNLAVCTDIYEETLVRDTQEAFETANAEVLARDSQEALESANAEVLDMCNGGGLSITRQKCRKRIVMGVLKKKGYDAAVCKSKWDHLCGIPAGDYEYIDVHIMPHGVEMKRPERIYVDIDFQQQFEIVRPTDEFTMIQNLLPPIFVGREGRLKKIIHLMSEATKQSLRAKGLHLPPWRKSEYMYAKWFSSYKRTSNSIPTHPCKRGGHRQSNSLGFALRGGGLDVKDTNDLEIYFHGAGSTSLRSGGKEGDSPEREKEETTGFATSWQLPSVSPRPMVNRKQGSAMGLTSILLQNPPYTRKEMAIQAI</sequence>